<accession>A0A934N642</accession>
<comment type="pathway">
    <text evidence="3 14 15">Cofactor biosynthesis; coenzyme A biosynthesis; CoA from (R)-pantothenate: step 1/5.</text>
</comment>
<dbReference type="Proteomes" id="UP000612893">
    <property type="component" value="Unassembled WGS sequence"/>
</dbReference>
<dbReference type="Pfam" id="PF00485">
    <property type="entry name" value="PRK"/>
    <property type="match status" value="1"/>
</dbReference>
<dbReference type="AlphaFoldDB" id="A0A934N642"/>
<reference evidence="17" key="1">
    <citation type="submission" date="2020-10" db="EMBL/GenBank/DDBJ databases">
        <title>Ca. Dormibacterota MAGs.</title>
        <authorList>
            <person name="Montgomery K."/>
        </authorList>
    </citation>
    <scope>NUCLEOTIDE SEQUENCE [LARGE SCALE GENOMIC DNA]</scope>
    <source>
        <strain evidence="17">SC8812_S17_10</strain>
    </source>
</reference>
<evidence type="ECO:0000256" key="4">
    <source>
        <dbReference type="ARBA" id="ARBA00006087"/>
    </source>
</evidence>
<evidence type="ECO:0000256" key="10">
    <source>
        <dbReference type="ARBA" id="ARBA00022777"/>
    </source>
</evidence>
<dbReference type="EMBL" id="JAEKNR010000047">
    <property type="protein sequence ID" value="MBJ7597231.1"/>
    <property type="molecule type" value="Genomic_DNA"/>
</dbReference>
<dbReference type="NCBIfam" id="TIGR00554">
    <property type="entry name" value="panK_bact"/>
    <property type="match status" value="1"/>
</dbReference>
<dbReference type="SUPFAM" id="SSF52540">
    <property type="entry name" value="P-loop containing nucleoside triphosphate hydrolases"/>
    <property type="match status" value="1"/>
</dbReference>
<comment type="caution">
    <text evidence="17">The sequence shown here is derived from an EMBL/GenBank/DDBJ whole genome shotgun (WGS) entry which is preliminary data.</text>
</comment>
<dbReference type="EC" id="2.7.1.33" evidence="5 14"/>
<keyword evidence="11 14" id="KW-0067">ATP-binding</keyword>
<protein>
    <recommendedName>
        <fullName evidence="6 14">Pantothenate kinase</fullName>
        <ecNumber evidence="5 14">2.7.1.33</ecNumber>
    </recommendedName>
    <alternativeName>
        <fullName evidence="13 14">Pantothenic acid kinase</fullName>
    </alternativeName>
</protein>
<evidence type="ECO:0000259" key="16">
    <source>
        <dbReference type="Pfam" id="PF00485"/>
    </source>
</evidence>
<comment type="similarity">
    <text evidence="4 14 15">Belongs to the prokaryotic pantothenate kinase family.</text>
</comment>
<dbReference type="RefSeq" id="WP_338199297.1">
    <property type="nucleotide sequence ID" value="NZ_JAEKNR010000047.1"/>
</dbReference>
<dbReference type="GO" id="GO:0004594">
    <property type="term" value="F:pantothenate kinase activity"/>
    <property type="evidence" value="ECO:0007669"/>
    <property type="project" value="UniProtKB-UniRule"/>
</dbReference>
<sequence length="318" mass="36338">MVNSAESNGFSPYVTFERSEWARLRAATPLTLTDKDLVALRGINEYVSLDEVAEVYLPLSRLLNLYVGAAQRLHQVTDTFLGKPAAPVPYIVGVAGSVAVGKSTFARILQAILARWPNHPRVDLVTTDGFLYPNWVLEQRGLMNRKGFPESYDLRRLMVFMAELKSGPDEVRAPVYSHLVYDILPDEQKVIHRPDIVIVEGLNVLQTPEGPRQRGLPTFVSDFFDFSIYVDADEEDIEAWYVARFLTLRDTAFRDPNSYFRRFADLTEEEAVATARQIWTDINGINLRENIRPTRDRARLVVRKARDHAVTEVRLRKM</sequence>
<evidence type="ECO:0000256" key="11">
    <source>
        <dbReference type="ARBA" id="ARBA00022840"/>
    </source>
</evidence>
<evidence type="ECO:0000256" key="6">
    <source>
        <dbReference type="ARBA" id="ARBA00015080"/>
    </source>
</evidence>
<dbReference type="GO" id="GO:0005737">
    <property type="term" value="C:cytoplasm"/>
    <property type="evidence" value="ECO:0007669"/>
    <property type="project" value="UniProtKB-SubCell"/>
</dbReference>
<name>A0A934N642_9BACT</name>
<keyword evidence="7 14" id="KW-0963">Cytoplasm</keyword>
<dbReference type="InterPro" id="IPR006083">
    <property type="entry name" value="PRK/URK"/>
</dbReference>
<evidence type="ECO:0000313" key="17">
    <source>
        <dbReference type="EMBL" id="MBJ7597231.1"/>
    </source>
</evidence>
<proteinExistence type="inferred from homology"/>
<keyword evidence="10 14" id="KW-0418">Kinase</keyword>
<dbReference type="PANTHER" id="PTHR10285">
    <property type="entry name" value="URIDINE KINASE"/>
    <property type="match status" value="1"/>
</dbReference>
<comment type="catalytic activity">
    <reaction evidence="1 14 15">
        <text>(R)-pantothenate + ATP = (R)-4'-phosphopantothenate + ADP + H(+)</text>
        <dbReference type="Rhea" id="RHEA:16373"/>
        <dbReference type="ChEBI" id="CHEBI:10986"/>
        <dbReference type="ChEBI" id="CHEBI:15378"/>
        <dbReference type="ChEBI" id="CHEBI:29032"/>
        <dbReference type="ChEBI" id="CHEBI:30616"/>
        <dbReference type="ChEBI" id="CHEBI:456216"/>
        <dbReference type="EC" id="2.7.1.33"/>
    </reaction>
</comment>
<evidence type="ECO:0000256" key="8">
    <source>
        <dbReference type="ARBA" id="ARBA00022679"/>
    </source>
</evidence>
<dbReference type="InterPro" id="IPR004566">
    <property type="entry name" value="PanK"/>
</dbReference>
<evidence type="ECO:0000256" key="7">
    <source>
        <dbReference type="ARBA" id="ARBA00022490"/>
    </source>
</evidence>
<comment type="subcellular location">
    <subcellularLocation>
        <location evidence="2 14 15">Cytoplasm</location>
    </subcellularLocation>
</comment>
<dbReference type="Gene3D" id="3.40.50.300">
    <property type="entry name" value="P-loop containing nucleotide triphosphate hydrolases"/>
    <property type="match status" value="1"/>
</dbReference>
<keyword evidence="18" id="KW-1185">Reference proteome</keyword>
<evidence type="ECO:0000256" key="9">
    <source>
        <dbReference type="ARBA" id="ARBA00022741"/>
    </source>
</evidence>
<dbReference type="InterPro" id="IPR027417">
    <property type="entry name" value="P-loop_NTPase"/>
</dbReference>
<dbReference type="PIRSF" id="PIRSF000545">
    <property type="entry name" value="Pantothenate_kin"/>
    <property type="match status" value="1"/>
</dbReference>
<evidence type="ECO:0000256" key="3">
    <source>
        <dbReference type="ARBA" id="ARBA00005225"/>
    </source>
</evidence>
<dbReference type="GO" id="GO:0005524">
    <property type="term" value="F:ATP binding"/>
    <property type="evidence" value="ECO:0007669"/>
    <property type="project" value="UniProtKB-UniRule"/>
</dbReference>
<dbReference type="FunFam" id="3.40.50.300:FF:000242">
    <property type="entry name" value="Pantothenate kinase"/>
    <property type="match status" value="1"/>
</dbReference>
<evidence type="ECO:0000256" key="14">
    <source>
        <dbReference type="HAMAP-Rule" id="MF_00215"/>
    </source>
</evidence>
<keyword evidence="8 14" id="KW-0808">Transferase</keyword>
<evidence type="ECO:0000256" key="12">
    <source>
        <dbReference type="ARBA" id="ARBA00022993"/>
    </source>
</evidence>
<evidence type="ECO:0000256" key="5">
    <source>
        <dbReference type="ARBA" id="ARBA00012102"/>
    </source>
</evidence>
<evidence type="ECO:0000256" key="1">
    <source>
        <dbReference type="ARBA" id="ARBA00001206"/>
    </source>
</evidence>
<dbReference type="CDD" id="cd02025">
    <property type="entry name" value="PanK"/>
    <property type="match status" value="1"/>
</dbReference>
<evidence type="ECO:0000256" key="15">
    <source>
        <dbReference type="RuleBase" id="RU003530"/>
    </source>
</evidence>
<evidence type="ECO:0000256" key="2">
    <source>
        <dbReference type="ARBA" id="ARBA00004496"/>
    </source>
</evidence>
<feature type="binding site" evidence="14">
    <location>
        <begin position="96"/>
        <end position="103"/>
    </location>
    <ligand>
        <name>ATP</name>
        <dbReference type="ChEBI" id="CHEBI:30616"/>
    </ligand>
</feature>
<evidence type="ECO:0000256" key="13">
    <source>
        <dbReference type="ARBA" id="ARBA00032866"/>
    </source>
</evidence>
<keyword evidence="9 14" id="KW-0547">Nucleotide-binding</keyword>
<feature type="domain" description="Phosphoribulokinase/uridine kinase" evidence="16">
    <location>
        <begin position="91"/>
        <end position="237"/>
    </location>
</feature>
<gene>
    <name evidence="14" type="primary">coaA</name>
    <name evidence="17" type="ORF">JF922_03980</name>
</gene>
<dbReference type="GO" id="GO:0015937">
    <property type="term" value="P:coenzyme A biosynthetic process"/>
    <property type="evidence" value="ECO:0007669"/>
    <property type="project" value="UniProtKB-UniRule"/>
</dbReference>
<keyword evidence="12 14" id="KW-0173">Coenzyme A biosynthesis</keyword>
<dbReference type="HAMAP" id="MF_00215">
    <property type="entry name" value="Pantothen_kinase_1"/>
    <property type="match status" value="1"/>
</dbReference>
<evidence type="ECO:0000313" key="18">
    <source>
        <dbReference type="Proteomes" id="UP000612893"/>
    </source>
</evidence>
<organism evidence="17 18">
    <name type="scientific">Candidatus Nephthysia bennettiae</name>
    <dbReference type="NCBI Taxonomy" id="3127016"/>
    <lineage>
        <taxon>Bacteria</taxon>
        <taxon>Bacillati</taxon>
        <taxon>Candidatus Dormiibacterota</taxon>
        <taxon>Candidatus Dormibacteria</taxon>
        <taxon>Candidatus Dormibacterales</taxon>
        <taxon>Candidatus Dormibacteraceae</taxon>
        <taxon>Candidatus Nephthysia</taxon>
    </lineage>
</organism>